<evidence type="ECO:0000256" key="5">
    <source>
        <dbReference type="ARBA" id="ARBA00022692"/>
    </source>
</evidence>
<dbReference type="InterPro" id="IPR036942">
    <property type="entry name" value="Beta-barrel_TonB_sf"/>
</dbReference>
<evidence type="ECO:0000313" key="16">
    <source>
        <dbReference type="Proteomes" id="UP000663992"/>
    </source>
</evidence>
<keyword evidence="7 10" id="KW-0472">Membrane</keyword>
<keyword evidence="9 10" id="KW-0998">Cell outer membrane</keyword>
<keyword evidence="16" id="KW-1185">Reference proteome</keyword>
<evidence type="ECO:0000256" key="7">
    <source>
        <dbReference type="ARBA" id="ARBA00023136"/>
    </source>
</evidence>
<dbReference type="RefSeq" id="WP_206595227.1">
    <property type="nucleotide sequence ID" value="NZ_JAFKCS010000016.1"/>
</dbReference>
<organism evidence="15 16">
    <name type="scientific">Bowmanella yangjiangensis</name>
    <dbReference type="NCBI Taxonomy" id="2811230"/>
    <lineage>
        <taxon>Bacteria</taxon>
        <taxon>Pseudomonadati</taxon>
        <taxon>Pseudomonadota</taxon>
        <taxon>Gammaproteobacteria</taxon>
        <taxon>Alteromonadales</taxon>
        <taxon>Alteromonadaceae</taxon>
        <taxon>Bowmanella</taxon>
    </lineage>
</organism>
<dbReference type="NCBIfam" id="TIGR01783">
    <property type="entry name" value="TonB-siderophor"/>
    <property type="match status" value="1"/>
</dbReference>
<evidence type="ECO:0000259" key="13">
    <source>
        <dbReference type="Pfam" id="PF00593"/>
    </source>
</evidence>
<gene>
    <name evidence="15" type="ORF">J0A65_15505</name>
</gene>
<reference evidence="15 16" key="1">
    <citation type="submission" date="2021-03" db="EMBL/GenBank/DDBJ databases">
        <title>novel species isolated from a fishpond in China.</title>
        <authorList>
            <person name="Lu H."/>
            <person name="Cai Z."/>
        </authorList>
    </citation>
    <scope>NUCLEOTIDE SEQUENCE [LARGE SCALE GENOMIC DNA]</scope>
    <source>
        <strain evidence="15 16">Y57</strain>
    </source>
</reference>
<evidence type="ECO:0000256" key="2">
    <source>
        <dbReference type="ARBA" id="ARBA00009810"/>
    </source>
</evidence>
<keyword evidence="12" id="KW-0732">Signal</keyword>
<feature type="signal peptide" evidence="12">
    <location>
        <begin position="1"/>
        <end position="30"/>
    </location>
</feature>
<dbReference type="InterPro" id="IPR037066">
    <property type="entry name" value="Plug_dom_sf"/>
</dbReference>
<evidence type="ECO:0000256" key="6">
    <source>
        <dbReference type="ARBA" id="ARBA00023077"/>
    </source>
</evidence>
<dbReference type="PROSITE" id="PS52016">
    <property type="entry name" value="TONB_DEPENDENT_REC_3"/>
    <property type="match status" value="1"/>
</dbReference>
<sequence>MQKKPTLSTTAQAVKLALIASCAMSTTTFADTIAEQANKVEIIQVYGNQGASRSATKLDLTVYETPQTVTVVSRPQMDDFALRSVNDLLAYTPGVTVEKVETDRIYYTARGFDVVNFQYDGIGVPFSAGLSHGNPDTAVFERVEVLKGAAGLVTGLANPSATVNYLRKRPNEQLSSYASLSAGSDSRLRFEGDVSGSLSDNLNGRAVVVKEQADSYLDRKQDDNSLIYVVGEYLFNANTAVTLGHSYNLNKVDGSLSGALPLFYSDGSPTDFDVSTSTAPEWAYRDVKNSQTFAELRHQLSDNWSLNVLLSHNKVVQDSAVMYVYGAPDKQTGLGMIGLPNQYDLDETQRIADVYLSGTYNLFGRQHELMAGINYAHIELFGQSFYDNEFSGAMLGADWAEGKTQIGEFDPSDPYSSGHQDKQIHRSVYLATRLHLSDAFSLLLGARTMSVAQHGYSYGTDSSSDATETVPYVGGLYELNDSMALYASYSEVFTPQSFVDPDFKALGVAKGNNAEIGAKFNLNNNATATLALFRADLKNVGEFAAVNNGVNTYHGLDYQSDGAELELVGSIADVFNVSFGYTWLNSVEGHEGQQVRTYVPRNMAKLSGVYYPKALPELSVGASVKWQDDIYTAAQPTQSREQPGYALVDVFVRYDVSENLNLALNVTNLTDKKHLASLYWDQAFYGAPRQVQASLTWRY</sequence>
<dbReference type="Pfam" id="PF00593">
    <property type="entry name" value="TonB_dep_Rec_b-barrel"/>
    <property type="match status" value="1"/>
</dbReference>
<dbReference type="Gene3D" id="2.170.130.10">
    <property type="entry name" value="TonB-dependent receptor, plug domain"/>
    <property type="match status" value="1"/>
</dbReference>
<accession>A0ABS3CXM5</accession>
<dbReference type="PANTHER" id="PTHR32552:SF74">
    <property type="entry name" value="HYDROXAMATE SIDEROPHORE RECEPTOR FHUE"/>
    <property type="match status" value="1"/>
</dbReference>
<comment type="caution">
    <text evidence="15">The sequence shown here is derived from an EMBL/GenBank/DDBJ whole genome shotgun (WGS) entry which is preliminary data.</text>
</comment>
<proteinExistence type="inferred from homology"/>
<evidence type="ECO:0000256" key="9">
    <source>
        <dbReference type="ARBA" id="ARBA00023237"/>
    </source>
</evidence>
<dbReference type="SUPFAM" id="SSF56935">
    <property type="entry name" value="Porins"/>
    <property type="match status" value="1"/>
</dbReference>
<feature type="domain" description="TonB-dependent receptor plug" evidence="14">
    <location>
        <begin position="62"/>
        <end position="159"/>
    </location>
</feature>
<dbReference type="Gene3D" id="2.40.170.20">
    <property type="entry name" value="TonB-dependent receptor, beta-barrel domain"/>
    <property type="match status" value="1"/>
</dbReference>
<keyword evidence="6 11" id="KW-0798">TonB box</keyword>
<evidence type="ECO:0000313" key="15">
    <source>
        <dbReference type="EMBL" id="MBN7821279.1"/>
    </source>
</evidence>
<dbReference type="InterPro" id="IPR010105">
    <property type="entry name" value="TonB_sidphr_rcpt"/>
</dbReference>
<dbReference type="InterPro" id="IPR012910">
    <property type="entry name" value="Plug_dom"/>
</dbReference>
<evidence type="ECO:0000256" key="1">
    <source>
        <dbReference type="ARBA" id="ARBA00004571"/>
    </source>
</evidence>
<dbReference type="EMBL" id="JAFKCS010000016">
    <property type="protein sequence ID" value="MBN7821279.1"/>
    <property type="molecule type" value="Genomic_DNA"/>
</dbReference>
<dbReference type="Pfam" id="PF07715">
    <property type="entry name" value="Plug"/>
    <property type="match status" value="1"/>
</dbReference>
<feature type="chain" id="PRO_5046267019" evidence="12">
    <location>
        <begin position="31"/>
        <end position="699"/>
    </location>
</feature>
<evidence type="ECO:0000256" key="8">
    <source>
        <dbReference type="ARBA" id="ARBA00023170"/>
    </source>
</evidence>
<evidence type="ECO:0000256" key="11">
    <source>
        <dbReference type="RuleBase" id="RU003357"/>
    </source>
</evidence>
<keyword evidence="4 10" id="KW-1134">Transmembrane beta strand</keyword>
<evidence type="ECO:0000256" key="3">
    <source>
        <dbReference type="ARBA" id="ARBA00022448"/>
    </source>
</evidence>
<evidence type="ECO:0000256" key="4">
    <source>
        <dbReference type="ARBA" id="ARBA00022452"/>
    </source>
</evidence>
<name>A0ABS3CXM5_9ALTE</name>
<evidence type="ECO:0000256" key="12">
    <source>
        <dbReference type="SAM" id="SignalP"/>
    </source>
</evidence>
<keyword evidence="8 15" id="KW-0675">Receptor</keyword>
<protein>
    <submittedName>
        <fullName evidence="15">TonB-dependent siderophore receptor</fullName>
    </submittedName>
</protein>
<keyword evidence="3 10" id="KW-0813">Transport</keyword>
<comment type="subcellular location">
    <subcellularLocation>
        <location evidence="1 10">Cell outer membrane</location>
        <topology evidence="1 10">Multi-pass membrane protein</topology>
    </subcellularLocation>
</comment>
<evidence type="ECO:0000259" key="14">
    <source>
        <dbReference type="Pfam" id="PF07715"/>
    </source>
</evidence>
<dbReference type="InterPro" id="IPR000531">
    <property type="entry name" value="Beta-barrel_TonB"/>
</dbReference>
<evidence type="ECO:0000256" key="10">
    <source>
        <dbReference type="PROSITE-ProRule" id="PRU01360"/>
    </source>
</evidence>
<dbReference type="Proteomes" id="UP000663992">
    <property type="component" value="Unassembled WGS sequence"/>
</dbReference>
<keyword evidence="5 10" id="KW-0812">Transmembrane</keyword>
<comment type="similarity">
    <text evidence="2 10 11">Belongs to the TonB-dependent receptor family.</text>
</comment>
<feature type="domain" description="TonB-dependent receptor-like beta-barrel" evidence="13">
    <location>
        <begin position="243"/>
        <end position="669"/>
    </location>
</feature>
<dbReference type="CDD" id="cd01347">
    <property type="entry name" value="ligand_gated_channel"/>
    <property type="match status" value="1"/>
</dbReference>
<dbReference type="InterPro" id="IPR039426">
    <property type="entry name" value="TonB-dep_rcpt-like"/>
</dbReference>
<dbReference type="PANTHER" id="PTHR32552">
    <property type="entry name" value="FERRICHROME IRON RECEPTOR-RELATED"/>
    <property type="match status" value="1"/>
</dbReference>